<organism evidence="4 5">
    <name type="scientific">Phycomyces blakesleeanus</name>
    <dbReference type="NCBI Taxonomy" id="4837"/>
    <lineage>
        <taxon>Eukaryota</taxon>
        <taxon>Fungi</taxon>
        <taxon>Fungi incertae sedis</taxon>
        <taxon>Mucoromycota</taxon>
        <taxon>Mucoromycotina</taxon>
        <taxon>Mucoromycetes</taxon>
        <taxon>Mucorales</taxon>
        <taxon>Phycomycetaceae</taxon>
        <taxon>Phycomyces</taxon>
    </lineage>
</organism>
<evidence type="ECO:0000313" key="5">
    <source>
        <dbReference type="Proteomes" id="UP001448207"/>
    </source>
</evidence>
<comment type="caution">
    <text evidence="4">The sequence shown here is derived from an EMBL/GenBank/DDBJ whole genome shotgun (WGS) entry which is preliminary data.</text>
</comment>
<dbReference type="Gene3D" id="2.20.25.20">
    <property type="match status" value="1"/>
</dbReference>
<evidence type="ECO:0000313" key="4">
    <source>
        <dbReference type="EMBL" id="KAL0096929.1"/>
    </source>
</evidence>
<keyword evidence="5" id="KW-1185">Reference proteome</keyword>
<reference evidence="4 5" key="1">
    <citation type="submission" date="2024-04" db="EMBL/GenBank/DDBJ databases">
        <title>Symmetric and asymmetric DNA N6-adenine methylation regulates different biological responses in Mucorales.</title>
        <authorList>
            <consortium name="Lawrence Berkeley National Laboratory"/>
            <person name="Lax C."/>
            <person name="Mondo S.J."/>
            <person name="Osorio-Concepcion M."/>
            <person name="Muszewska A."/>
            <person name="Corrochano-Luque M."/>
            <person name="Gutierrez G."/>
            <person name="Riley R."/>
            <person name="Lipzen A."/>
            <person name="Guo J."/>
            <person name="Hundley H."/>
            <person name="Amirebrahimi M."/>
            <person name="Ng V."/>
            <person name="Lorenzo-Gutierrez D."/>
            <person name="Binder U."/>
            <person name="Yang J."/>
            <person name="Song Y."/>
            <person name="Canovas D."/>
            <person name="Navarro E."/>
            <person name="Freitag M."/>
            <person name="Gabaldon T."/>
            <person name="Grigoriev I.V."/>
            <person name="Corrochano L.M."/>
            <person name="Nicolas F.E."/>
            <person name="Garre V."/>
        </authorList>
    </citation>
    <scope>NUCLEOTIDE SEQUENCE [LARGE SCALE GENOMIC DNA]</scope>
    <source>
        <strain evidence="4 5">L51</strain>
    </source>
</reference>
<evidence type="ECO:0000256" key="3">
    <source>
        <dbReference type="RuleBase" id="RU361268"/>
    </source>
</evidence>
<dbReference type="PROSITE" id="PS01101">
    <property type="entry name" value="CK2_BETA"/>
    <property type="match status" value="1"/>
</dbReference>
<dbReference type="SUPFAM" id="SSF57798">
    <property type="entry name" value="Casein kinase II beta subunit"/>
    <property type="match status" value="1"/>
</dbReference>
<evidence type="ECO:0000256" key="2">
    <source>
        <dbReference type="ARBA" id="ARBA00045899"/>
    </source>
</evidence>
<dbReference type="PANTHER" id="PTHR11740:SF0">
    <property type="entry name" value="CASEIN KINASE II SUBUNIT BETA"/>
    <property type="match status" value="1"/>
</dbReference>
<dbReference type="EMBL" id="JBCLYO010000001">
    <property type="protein sequence ID" value="KAL0096929.1"/>
    <property type="molecule type" value="Genomic_DNA"/>
</dbReference>
<name>A0ABR3BDI8_PHYBL</name>
<protein>
    <recommendedName>
        <fullName evidence="3">Casein kinase II subunit beta</fullName>
        <shortName evidence="3">CK II beta</shortName>
    </recommendedName>
</protein>
<proteinExistence type="inferred from homology"/>
<dbReference type="Proteomes" id="UP001448207">
    <property type="component" value="Unassembled WGS sequence"/>
</dbReference>
<evidence type="ECO:0000256" key="1">
    <source>
        <dbReference type="ARBA" id="ARBA00006941"/>
    </source>
</evidence>
<gene>
    <name evidence="4" type="ORF">J3Q64DRAFT_1710223</name>
</gene>
<dbReference type="SMART" id="SM01085">
    <property type="entry name" value="CK_II_beta"/>
    <property type="match status" value="1"/>
</dbReference>
<comment type="function">
    <text evidence="2 3">Regulatory subunit of casein kinase II/CK2. As part of the kinase complex regulates the basal catalytic activity of the alpha subunit a constitutively active serine/threonine-protein kinase that phosphorylates a large number of substrates containing acidic residues C-terminal to the phosphorylated serine or threonine.</text>
</comment>
<accession>A0ABR3BDI8</accession>
<dbReference type="InterPro" id="IPR016149">
    <property type="entry name" value="Casein_kin_II_reg-sub_N"/>
</dbReference>
<dbReference type="InterPro" id="IPR035991">
    <property type="entry name" value="Casein_kinase_II_beta-like"/>
</dbReference>
<sequence length="210" mass="24059">MPGHEYYAEVSDDFIEDSFNLTGLSAHVPLYQEAFEMIMDLEPEDDTYTRIPDLSILEPHAEMLYGMIHQRYITTRPGLLQMLKKYEAGEFGYCPRVYCEKYKVLPCGQHDLPKLGNVRLYCPNCKDIYTPTSSKFNNVDGAHFGSSFPHLFVQAFPDIFIPEIPNVYTAKIFGFRVHAHSPYGPRMQWLRSVPSSSLTPLLNLPTDTHS</sequence>
<dbReference type="PANTHER" id="PTHR11740">
    <property type="entry name" value="CASEIN KINASE II SUBUNIT BETA"/>
    <property type="match status" value="1"/>
</dbReference>
<comment type="subunit">
    <text evidence="3">Tetramer of two alpha and two beta subunits.</text>
</comment>
<dbReference type="Gene3D" id="1.10.1820.10">
    <property type="entry name" value="protein kinase ck2 holoenzyme, chain C, domain 1"/>
    <property type="match status" value="1"/>
</dbReference>
<comment type="similarity">
    <text evidence="1 3">Belongs to the casein kinase 2 subunit beta family.</text>
</comment>
<dbReference type="PRINTS" id="PR00472">
    <property type="entry name" value="CASNKINASEII"/>
</dbReference>
<dbReference type="InterPro" id="IPR000704">
    <property type="entry name" value="Casein_kinase_II_reg-sub"/>
</dbReference>
<dbReference type="Pfam" id="PF01214">
    <property type="entry name" value="CK_II_beta"/>
    <property type="match status" value="1"/>
</dbReference>